<accession>A0ABW1NNW3</accession>
<organism evidence="1 2">
    <name type="scientific">Sphaerisporangium aureirubrum</name>
    <dbReference type="NCBI Taxonomy" id="1544736"/>
    <lineage>
        <taxon>Bacteria</taxon>
        <taxon>Bacillati</taxon>
        <taxon>Actinomycetota</taxon>
        <taxon>Actinomycetes</taxon>
        <taxon>Streptosporangiales</taxon>
        <taxon>Streptosporangiaceae</taxon>
        <taxon>Sphaerisporangium</taxon>
    </lineage>
</organism>
<dbReference type="Proteomes" id="UP001596137">
    <property type="component" value="Unassembled WGS sequence"/>
</dbReference>
<dbReference type="EMBL" id="JBHSRF010000041">
    <property type="protein sequence ID" value="MFC6084374.1"/>
    <property type="molecule type" value="Genomic_DNA"/>
</dbReference>
<comment type="caution">
    <text evidence="1">The sequence shown here is derived from an EMBL/GenBank/DDBJ whole genome shotgun (WGS) entry which is preliminary data.</text>
</comment>
<keyword evidence="2" id="KW-1185">Reference proteome</keyword>
<protein>
    <submittedName>
        <fullName evidence="1">Uncharacterized protein</fullName>
    </submittedName>
</protein>
<dbReference type="RefSeq" id="WP_380757353.1">
    <property type="nucleotide sequence ID" value="NZ_JBHSRF010000041.1"/>
</dbReference>
<reference evidence="2" key="1">
    <citation type="journal article" date="2019" name="Int. J. Syst. Evol. Microbiol.">
        <title>The Global Catalogue of Microorganisms (GCM) 10K type strain sequencing project: providing services to taxonomists for standard genome sequencing and annotation.</title>
        <authorList>
            <consortium name="The Broad Institute Genomics Platform"/>
            <consortium name="The Broad Institute Genome Sequencing Center for Infectious Disease"/>
            <person name="Wu L."/>
            <person name="Ma J."/>
        </authorList>
    </citation>
    <scope>NUCLEOTIDE SEQUENCE [LARGE SCALE GENOMIC DNA]</scope>
    <source>
        <strain evidence="2">JCM 30346</strain>
    </source>
</reference>
<gene>
    <name evidence="1" type="ORF">ACFP1K_24675</name>
</gene>
<evidence type="ECO:0000313" key="1">
    <source>
        <dbReference type="EMBL" id="MFC6084374.1"/>
    </source>
</evidence>
<name>A0ABW1NNW3_9ACTN</name>
<proteinExistence type="predicted"/>
<sequence>MDAELVALASAAGSAFVGLMATDLWEQGKRVVVKLWKRARPGQAEAVAEEAESARAELLAARSAGDGRTEAELAAEWSGRMRRLVAGGALPVDGLREAAEALSRHLGDAERAVQVRVQASNHGEGTMNVLGQGTQINLGR</sequence>
<evidence type="ECO:0000313" key="2">
    <source>
        <dbReference type="Proteomes" id="UP001596137"/>
    </source>
</evidence>